<feature type="compositionally biased region" description="Low complexity" evidence="1">
    <location>
        <begin position="18"/>
        <end position="40"/>
    </location>
</feature>
<reference evidence="2 3" key="1">
    <citation type="submission" date="2024-01" db="EMBL/GenBank/DDBJ databases">
        <title>Genome assemblies of Stephania.</title>
        <authorList>
            <person name="Yang L."/>
        </authorList>
    </citation>
    <scope>NUCLEOTIDE SEQUENCE [LARGE SCALE GENOMIC DNA]</scope>
    <source>
        <strain evidence="2">JXDWG</strain>
        <tissue evidence="2">Leaf</tissue>
    </source>
</reference>
<feature type="region of interest" description="Disordered" evidence="1">
    <location>
        <begin position="84"/>
        <end position="115"/>
    </location>
</feature>
<proteinExistence type="predicted"/>
<feature type="region of interest" description="Disordered" evidence="1">
    <location>
        <begin position="1"/>
        <end position="40"/>
    </location>
</feature>
<organism evidence="2 3">
    <name type="scientific">Stephania cephalantha</name>
    <dbReference type="NCBI Taxonomy" id="152367"/>
    <lineage>
        <taxon>Eukaryota</taxon>
        <taxon>Viridiplantae</taxon>
        <taxon>Streptophyta</taxon>
        <taxon>Embryophyta</taxon>
        <taxon>Tracheophyta</taxon>
        <taxon>Spermatophyta</taxon>
        <taxon>Magnoliopsida</taxon>
        <taxon>Ranunculales</taxon>
        <taxon>Menispermaceae</taxon>
        <taxon>Menispermoideae</taxon>
        <taxon>Cissampelideae</taxon>
        <taxon>Stephania</taxon>
    </lineage>
</organism>
<dbReference type="AlphaFoldDB" id="A0AAP0HNC7"/>
<comment type="caution">
    <text evidence="2">The sequence shown here is derived from an EMBL/GenBank/DDBJ whole genome shotgun (WGS) entry which is preliminary data.</text>
</comment>
<evidence type="ECO:0000313" key="2">
    <source>
        <dbReference type="EMBL" id="KAK9095173.1"/>
    </source>
</evidence>
<accession>A0AAP0HNC7</accession>
<dbReference type="EMBL" id="JBBNAG010000011">
    <property type="protein sequence ID" value="KAK9095173.1"/>
    <property type="molecule type" value="Genomic_DNA"/>
</dbReference>
<name>A0AAP0HNC7_9MAGN</name>
<evidence type="ECO:0000313" key="3">
    <source>
        <dbReference type="Proteomes" id="UP001419268"/>
    </source>
</evidence>
<protein>
    <submittedName>
        <fullName evidence="2">Uncharacterized protein</fullName>
    </submittedName>
</protein>
<keyword evidence="3" id="KW-1185">Reference proteome</keyword>
<dbReference type="Proteomes" id="UP001419268">
    <property type="component" value="Unassembled WGS sequence"/>
</dbReference>
<evidence type="ECO:0000256" key="1">
    <source>
        <dbReference type="SAM" id="MobiDB-lite"/>
    </source>
</evidence>
<gene>
    <name evidence="2" type="ORF">Scep_026642</name>
</gene>
<sequence>MAASSRGSGEEAPRSSSRATIAVAARRGGAASNRGGTAATVTPAVSAAVAEWRGCWIARLCGGGDGSAAGGGAAPAAAAELAAPASGRRWRDGDDGSGAVTTAASARQRQRRGEQRDGVVGLIGGANRQMSTTRWRDLRCYSQVSGANIEMRASAFLRYVRFHLKVTEGLLFYH</sequence>